<reference evidence="2" key="2">
    <citation type="submission" date="2022-01" db="EMBL/GenBank/DDBJ databases">
        <authorList>
            <person name="Yamashiro T."/>
            <person name="Shiraishi A."/>
            <person name="Satake H."/>
            <person name="Nakayama K."/>
        </authorList>
    </citation>
    <scope>NUCLEOTIDE SEQUENCE</scope>
</reference>
<feature type="compositionally biased region" description="Basic and acidic residues" evidence="1">
    <location>
        <begin position="195"/>
        <end position="217"/>
    </location>
</feature>
<evidence type="ECO:0000256" key="1">
    <source>
        <dbReference type="SAM" id="MobiDB-lite"/>
    </source>
</evidence>
<feature type="compositionally biased region" description="Low complexity" evidence="1">
    <location>
        <begin position="229"/>
        <end position="244"/>
    </location>
</feature>
<sequence length="300" mass="33797">MFYMEDVDYPELIWEGLTFQIDNRQLKKGKSEIMPYPMFTKIIINHFLSKHQSLTKLQYLHTHIIKDDGVVSRLKFVRICEDFQEHGLPIPETMLTEGIKQSESYQMFIKYFTGLIPPKKSRGKGSQGKKTADTPEAAVDVSKESDSEPASKRTSSRSVIKKKVLIYANDNIIPEPDVALELGKYMSLTEAAEEEAARQVHTTHERIVTESDPEPARRRPSGIAFKDTSSMSKKLSPSPSQKLKGIQTLTPEEKLVADTMQALKARRESIRSQPHAGDSSEGIDTKSGVPDESSHSYNLK</sequence>
<dbReference type="Proteomes" id="UP001151760">
    <property type="component" value="Unassembled WGS sequence"/>
</dbReference>
<reference evidence="2" key="1">
    <citation type="journal article" date="2022" name="Int. J. Mol. Sci.">
        <title>Draft Genome of Tanacetum Coccineum: Genomic Comparison of Closely Related Tanacetum-Family Plants.</title>
        <authorList>
            <person name="Yamashiro T."/>
            <person name="Shiraishi A."/>
            <person name="Nakayama K."/>
            <person name="Satake H."/>
        </authorList>
    </citation>
    <scope>NUCLEOTIDE SEQUENCE</scope>
</reference>
<protein>
    <submittedName>
        <fullName evidence="2">Uncharacterized protein</fullName>
    </submittedName>
</protein>
<feature type="compositionally biased region" description="Basic and acidic residues" evidence="1">
    <location>
        <begin position="141"/>
        <end position="151"/>
    </location>
</feature>
<keyword evidence="3" id="KW-1185">Reference proteome</keyword>
<name>A0ABQ5F427_9ASTR</name>
<dbReference type="EMBL" id="BQNB010016987">
    <property type="protein sequence ID" value="GJT58096.1"/>
    <property type="molecule type" value="Genomic_DNA"/>
</dbReference>
<comment type="caution">
    <text evidence="2">The sequence shown here is derived from an EMBL/GenBank/DDBJ whole genome shotgun (WGS) entry which is preliminary data.</text>
</comment>
<evidence type="ECO:0000313" key="2">
    <source>
        <dbReference type="EMBL" id="GJT58096.1"/>
    </source>
</evidence>
<feature type="region of interest" description="Disordered" evidence="1">
    <location>
        <begin position="119"/>
        <end position="155"/>
    </location>
</feature>
<accession>A0ABQ5F427</accession>
<proteinExistence type="predicted"/>
<gene>
    <name evidence="2" type="ORF">Tco_0993150</name>
</gene>
<evidence type="ECO:0000313" key="3">
    <source>
        <dbReference type="Proteomes" id="UP001151760"/>
    </source>
</evidence>
<feature type="region of interest" description="Disordered" evidence="1">
    <location>
        <begin position="194"/>
        <end position="300"/>
    </location>
</feature>
<organism evidence="2 3">
    <name type="scientific">Tanacetum coccineum</name>
    <dbReference type="NCBI Taxonomy" id="301880"/>
    <lineage>
        <taxon>Eukaryota</taxon>
        <taxon>Viridiplantae</taxon>
        <taxon>Streptophyta</taxon>
        <taxon>Embryophyta</taxon>
        <taxon>Tracheophyta</taxon>
        <taxon>Spermatophyta</taxon>
        <taxon>Magnoliopsida</taxon>
        <taxon>eudicotyledons</taxon>
        <taxon>Gunneridae</taxon>
        <taxon>Pentapetalae</taxon>
        <taxon>asterids</taxon>
        <taxon>campanulids</taxon>
        <taxon>Asterales</taxon>
        <taxon>Asteraceae</taxon>
        <taxon>Asteroideae</taxon>
        <taxon>Anthemideae</taxon>
        <taxon>Anthemidinae</taxon>
        <taxon>Tanacetum</taxon>
    </lineage>
</organism>